<organism evidence="2 3">
    <name type="scientific">Candidatus Falkowbacteria bacterium CG23_combo_of_CG06-09_8_20_14_all_41_10</name>
    <dbReference type="NCBI Taxonomy" id="1974571"/>
    <lineage>
        <taxon>Bacteria</taxon>
        <taxon>Candidatus Falkowiibacteriota</taxon>
    </lineage>
</organism>
<comment type="caution">
    <text evidence="2">The sequence shown here is derived from an EMBL/GenBank/DDBJ whole genome shotgun (WGS) entry which is preliminary data.</text>
</comment>
<evidence type="ECO:0000313" key="2">
    <source>
        <dbReference type="EMBL" id="PIP34335.1"/>
    </source>
</evidence>
<name>A0A2G9ZMC7_9BACT</name>
<dbReference type="Pfam" id="PF00814">
    <property type="entry name" value="TsaD"/>
    <property type="match status" value="1"/>
</dbReference>
<evidence type="ECO:0000313" key="3">
    <source>
        <dbReference type="Proteomes" id="UP000231408"/>
    </source>
</evidence>
<proteinExistence type="predicted"/>
<evidence type="ECO:0000259" key="1">
    <source>
        <dbReference type="Pfam" id="PF00814"/>
    </source>
</evidence>
<accession>A0A2G9ZMC7</accession>
<gene>
    <name evidence="2" type="ORF">COX21_03555</name>
</gene>
<dbReference type="InterPro" id="IPR043129">
    <property type="entry name" value="ATPase_NBD"/>
</dbReference>
<feature type="domain" description="Gcp-like" evidence="1">
    <location>
        <begin position="33"/>
        <end position="91"/>
    </location>
</feature>
<dbReference type="InterPro" id="IPR000905">
    <property type="entry name" value="Gcp-like_dom"/>
</dbReference>
<dbReference type="AlphaFoldDB" id="A0A2G9ZMC7"/>
<dbReference type="SUPFAM" id="SSF53067">
    <property type="entry name" value="Actin-like ATPase domain"/>
    <property type="match status" value="1"/>
</dbReference>
<sequence>MTLYIDTSDRVKIIIALKNGNKNIILKSFLAPQRQAEKLLVEIDKLLKKTGQKLSDLKKIAVMEKGSSFTALRIGILTANALAYALNIPVASAGGRQALVKKGIRVVAPEYDRMPNIG</sequence>
<protein>
    <recommendedName>
        <fullName evidence="1">Gcp-like domain-containing protein</fullName>
    </recommendedName>
</protein>
<reference evidence="2 3" key="1">
    <citation type="submission" date="2017-09" db="EMBL/GenBank/DDBJ databases">
        <title>Depth-based differentiation of microbial function through sediment-hosted aquifers and enrichment of novel symbionts in the deep terrestrial subsurface.</title>
        <authorList>
            <person name="Probst A.J."/>
            <person name="Ladd B."/>
            <person name="Jarett J.K."/>
            <person name="Geller-Mcgrath D.E."/>
            <person name="Sieber C.M."/>
            <person name="Emerson J.B."/>
            <person name="Anantharaman K."/>
            <person name="Thomas B.C."/>
            <person name="Malmstrom R."/>
            <person name="Stieglmeier M."/>
            <person name="Klingl A."/>
            <person name="Woyke T."/>
            <person name="Ryan C.M."/>
            <person name="Banfield J.F."/>
        </authorList>
    </citation>
    <scope>NUCLEOTIDE SEQUENCE [LARGE SCALE GENOMIC DNA]</scope>
    <source>
        <strain evidence="2">CG23_combo_of_CG06-09_8_20_14_all_41_10</strain>
    </source>
</reference>
<dbReference type="Gene3D" id="3.30.420.40">
    <property type="match status" value="1"/>
</dbReference>
<dbReference type="Proteomes" id="UP000231408">
    <property type="component" value="Unassembled WGS sequence"/>
</dbReference>
<dbReference type="EMBL" id="PCSE01000104">
    <property type="protein sequence ID" value="PIP34335.1"/>
    <property type="molecule type" value="Genomic_DNA"/>
</dbReference>